<name>A0A174B2X9_9CLOT</name>
<dbReference type="Proteomes" id="UP000095558">
    <property type="component" value="Unassembled WGS sequence"/>
</dbReference>
<organism evidence="1 2">
    <name type="scientific">Clostridium disporicum</name>
    <dbReference type="NCBI Taxonomy" id="84024"/>
    <lineage>
        <taxon>Bacteria</taxon>
        <taxon>Bacillati</taxon>
        <taxon>Bacillota</taxon>
        <taxon>Clostridia</taxon>
        <taxon>Eubacteriales</taxon>
        <taxon>Clostridiaceae</taxon>
        <taxon>Clostridium</taxon>
    </lineage>
</organism>
<sequence length="317" mass="36785">MDKFLVDRIQLTVDNYRLAKEELRNDGDIINHFASLVFSHYEKEIPVERVKEIRKDIKLNTPRISPFRGDTLNILSLLIATVDKEKQEQLIQDMYDTMEILEEEGFLSGSYLALTAFTISKYAQLKDKRYIISKIKELFIILKEKYSNITSEDDYLLCTLWVINDIQADTVDDFIENIFNHISDSNIRSKNGIQGLANAIILNGSSGEMYRSMEFILQLQKRNIKIANQFLPLIGVLSNYNPRRNVDIVEGVIEYLCDEEGEYEYYIDKGFRTIIAIVIVSFCSMSSKRRYIDELLAQGILSFINSKNKGIFEEVLY</sequence>
<dbReference type="EMBL" id="CYZV01000009">
    <property type="protein sequence ID" value="CUN95441.1"/>
    <property type="molecule type" value="Genomic_DNA"/>
</dbReference>
<dbReference type="OrthoDB" id="1926684at2"/>
<reference evidence="1 2" key="1">
    <citation type="submission" date="2015-09" db="EMBL/GenBank/DDBJ databases">
        <authorList>
            <consortium name="Pathogen Informatics"/>
        </authorList>
    </citation>
    <scope>NUCLEOTIDE SEQUENCE [LARGE SCALE GENOMIC DNA]</scope>
    <source>
        <strain evidence="1 2">2789STDY5834855</strain>
    </source>
</reference>
<evidence type="ECO:0000313" key="1">
    <source>
        <dbReference type="EMBL" id="CUN95441.1"/>
    </source>
</evidence>
<dbReference type="InterPro" id="IPR025062">
    <property type="entry name" value="DUF4003"/>
</dbReference>
<dbReference type="Pfam" id="PF13170">
    <property type="entry name" value="DUF4003"/>
    <property type="match status" value="1"/>
</dbReference>
<gene>
    <name evidence="1" type="ORF">ERS852470_01101</name>
</gene>
<accession>A0A174B2X9</accession>
<evidence type="ECO:0008006" key="3">
    <source>
        <dbReference type="Google" id="ProtNLM"/>
    </source>
</evidence>
<evidence type="ECO:0000313" key="2">
    <source>
        <dbReference type="Proteomes" id="UP000095558"/>
    </source>
</evidence>
<dbReference type="RefSeq" id="WP_055275820.1">
    <property type="nucleotide sequence ID" value="NZ_CYZV01000009.1"/>
</dbReference>
<dbReference type="AlphaFoldDB" id="A0A174B2X9"/>
<proteinExistence type="predicted"/>
<protein>
    <recommendedName>
        <fullName evidence="3">DUF4003 domain-containing protein</fullName>
    </recommendedName>
</protein>